<comment type="caution">
    <text evidence="1">The sequence shown here is derived from an EMBL/GenBank/DDBJ whole genome shotgun (WGS) entry which is preliminary data.</text>
</comment>
<dbReference type="EMBL" id="MU276331">
    <property type="protein sequence ID" value="KAI0039257.1"/>
    <property type="molecule type" value="Genomic_DNA"/>
</dbReference>
<proteinExistence type="predicted"/>
<protein>
    <submittedName>
        <fullName evidence="1">Uncharacterized protein</fullName>
    </submittedName>
</protein>
<dbReference type="Proteomes" id="UP000814033">
    <property type="component" value="Unassembled WGS sequence"/>
</dbReference>
<keyword evidence="2" id="KW-1185">Reference proteome</keyword>
<accession>A0ACB8R5T0</accession>
<name>A0ACB8R5T0_9AGAM</name>
<evidence type="ECO:0000313" key="2">
    <source>
        <dbReference type="Proteomes" id="UP000814033"/>
    </source>
</evidence>
<organism evidence="1 2">
    <name type="scientific">Auriscalpium vulgare</name>
    <dbReference type="NCBI Taxonomy" id="40419"/>
    <lineage>
        <taxon>Eukaryota</taxon>
        <taxon>Fungi</taxon>
        <taxon>Dikarya</taxon>
        <taxon>Basidiomycota</taxon>
        <taxon>Agaricomycotina</taxon>
        <taxon>Agaricomycetes</taxon>
        <taxon>Russulales</taxon>
        <taxon>Auriscalpiaceae</taxon>
        <taxon>Auriscalpium</taxon>
    </lineage>
</organism>
<sequence length="681" mass="77484">MFLPTDPGSFLDDGVTGAFWPHCNEPGAQHQLGSNTEDYQEHTQEIPDPSCFENEQELEGGYEAVPELEEASEDEESEDEDEEIVVLEDECWRHHDTACNQDQQETGNSSAARTGSSSTASGIASETPHPSPPKLRGKFDPAPSRDNARAALADLTKILRPPRASGIGTKPFSGDELLRRRLEMMALHLRTYTDTEAARILGYQSPQESRFRQSIPRARTVPVGWKASSEYAARIVRKWTRAFLADREALPRNPYGSWNTSLLQDGDLANTIGKYVKAMDIVHFLDQPTIKEQFNIKRTISLATAQRWMKLMDYRWSKTPSGQYVDGHEREDVVAYRQKVFLPVMVEFNELVRPWDPDGNEVEDENSPRPRNRRVVIWFHDESTFYANDRRKTAVPRAKDMVSADYGFLRCPGPDGEKEAARVYFKAGKNREGYFTNDDILRQVAKAMDILDKHYPNDCHIFVFDNATTHQKRADDALSARRMQKFPSENFFVERNVIGSDGKPVYGPDGKILKEKVRMADATLADGTPQPLYFPDDHELAGCFKGMARLLEERGFLQPDFEAVQSLLETCCRSRGYDVVFLPKFHCELNPIEQCWGAAKRKYREFPASSKEADLEENVRKAMESVSLLSMRRFATRARRFVDAYHKGLNGAQAAWAAKKYRGHRVLPNDILQKLSENHIA</sequence>
<gene>
    <name evidence="1" type="ORF">FA95DRAFT_1585324</name>
</gene>
<reference evidence="1" key="2">
    <citation type="journal article" date="2022" name="New Phytol.">
        <title>Evolutionary transition to the ectomycorrhizal habit in the genomes of a hyperdiverse lineage of mushroom-forming fungi.</title>
        <authorList>
            <person name="Looney B."/>
            <person name="Miyauchi S."/>
            <person name="Morin E."/>
            <person name="Drula E."/>
            <person name="Courty P.E."/>
            <person name="Kohler A."/>
            <person name="Kuo A."/>
            <person name="LaButti K."/>
            <person name="Pangilinan J."/>
            <person name="Lipzen A."/>
            <person name="Riley R."/>
            <person name="Andreopoulos W."/>
            <person name="He G."/>
            <person name="Johnson J."/>
            <person name="Nolan M."/>
            <person name="Tritt A."/>
            <person name="Barry K.W."/>
            <person name="Grigoriev I.V."/>
            <person name="Nagy L.G."/>
            <person name="Hibbett D."/>
            <person name="Henrissat B."/>
            <person name="Matheny P.B."/>
            <person name="Labbe J."/>
            <person name="Martin F.M."/>
        </authorList>
    </citation>
    <scope>NUCLEOTIDE SEQUENCE</scope>
    <source>
        <strain evidence="1">FP105234-sp</strain>
    </source>
</reference>
<reference evidence="1" key="1">
    <citation type="submission" date="2021-02" db="EMBL/GenBank/DDBJ databases">
        <authorList>
            <consortium name="DOE Joint Genome Institute"/>
            <person name="Ahrendt S."/>
            <person name="Looney B.P."/>
            <person name="Miyauchi S."/>
            <person name="Morin E."/>
            <person name="Drula E."/>
            <person name="Courty P.E."/>
            <person name="Chicoki N."/>
            <person name="Fauchery L."/>
            <person name="Kohler A."/>
            <person name="Kuo A."/>
            <person name="Labutti K."/>
            <person name="Pangilinan J."/>
            <person name="Lipzen A."/>
            <person name="Riley R."/>
            <person name="Andreopoulos W."/>
            <person name="He G."/>
            <person name="Johnson J."/>
            <person name="Barry K.W."/>
            <person name="Grigoriev I.V."/>
            <person name="Nagy L."/>
            <person name="Hibbett D."/>
            <person name="Henrissat B."/>
            <person name="Matheny P.B."/>
            <person name="Labbe J."/>
            <person name="Martin F."/>
        </authorList>
    </citation>
    <scope>NUCLEOTIDE SEQUENCE</scope>
    <source>
        <strain evidence="1">FP105234-sp</strain>
    </source>
</reference>
<evidence type="ECO:0000313" key="1">
    <source>
        <dbReference type="EMBL" id="KAI0039257.1"/>
    </source>
</evidence>